<keyword evidence="2" id="KW-1185">Reference proteome</keyword>
<dbReference type="Pfam" id="PF11964">
    <property type="entry name" value="SpoIIAA-like"/>
    <property type="match status" value="1"/>
</dbReference>
<protein>
    <recommendedName>
        <fullName evidence="3">SpoIIAA-like</fullName>
    </recommendedName>
</protein>
<name>A0A498L010_9EURY</name>
<sequence>MTEELFYLDGACSARWDDRADAVVVEWQNDVGGETYRDCMERTLDAIVDRGATKLLTDSRKQGSMSEADQTWTVEDWEPRAIDAGLGYIAVVYPTDRTARTTVDMSARMRPHTDLDRVFTEDVEEAHNWLRTK</sequence>
<dbReference type="OrthoDB" id="320547at2157"/>
<accession>A0A498L010</accession>
<comment type="caution">
    <text evidence="1">The sequence shown here is derived from an EMBL/GenBank/DDBJ whole genome shotgun (WGS) entry which is preliminary data.</text>
</comment>
<gene>
    <name evidence="1" type="ORF">EAF64_03025</name>
</gene>
<proteinExistence type="predicted"/>
<dbReference type="AlphaFoldDB" id="A0A498L010"/>
<reference evidence="1 2" key="1">
    <citation type="submission" date="2019-01" db="EMBL/GenBank/DDBJ databases">
        <title>Halorientalis sp. F13-25 a new haloarchaeum isolated from hypersaline water.</title>
        <authorList>
            <person name="Ana D.-V."/>
            <person name="Cristina S.-P."/>
            <person name="Antonio V."/>
        </authorList>
    </citation>
    <scope>NUCLEOTIDE SEQUENCE [LARGE SCALE GENOMIC DNA]</scope>
    <source>
        <strain evidence="1 2">F13-25</strain>
    </source>
</reference>
<evidence type="ECO:0000313" key="1">
    <source>
        <dbReference type="EMBL" id="RXK51618.1"/>
    </source>
</evidence>
<dbReference type="Proteomes" id="UP000289691">
    <property type="component" value="Unassembled WGS sequence"/>
</dbReference>
<dbReference type="EMBL" id="RDFA01000001">
    <property type="protein sequence ID" value="RXK51618.1"/>
    <property type="molecule type" value="Genomic_DNA"/>
</dbReference>
<dbReference type="RefSeq" id="WP_129067481.1">
    <property type="nucleotide sequence ID" value="NZ_RDFA01000001.1"/>
</dbReference>
<organism evidence="1 2">
    <name type="scientific">Halorientalis pallida</name>
    <dbReference type="NCBI Taxonomy" id="2479928"/>
    <lineage>
        <taxon>Archaea</taxon>
        <taxon>Methanobacteriati</taxon>
        <taxon>Methanobacteriota</taxon>
        <taxon>Stenosarchaea group</taxon>
        <taxon>Halobacteria</taxon>
        <taxon>Halobacteriales</taxon>
        <taxon>Haloarculaceae</taxon>
        <taxon>Halorientalis</taxon>
    </lineage>
</organism>
<evidence type="ECO:0008006" key="3">
    <source>
        <dbReference type="Google" id="ProtNLM"/>
    </source>
</evidence>
<dbReference type="InterPro" id="IPR021866">
    <property type="entry name" value="SpoIIAA-like"/>
</dbReference>
<evidence type="ECO:0000313" key="2">
    <source>
        <dbReference type="Proteomes" id="UP000289691"/>
    </source>
</evidence>